<keyword evidence="2" id="KW-1185">Reference proteome</keyword>
<protein>
    <submittedName>
        <fullName evidence="1">DUF5677 domain-containing protein</fullName>
    </submittedName>
</protein>
<accession>A0ABV3QGQ9</accession>
<evidence type="ECO:0000313" key="2">
    <source>
        <dbReference type="Proteomes" id="UP001556220"/>
    </source>
</evidence>
<dbReference type="RefSeq" id="WP_367855093.1">
    <property type="nucleotide sequence ID" value="NZ_JBFOHK010000004.1"/>
</dbReference>
<dbReference type="Proteomes" id="UP001556220">
    <property type="component" value="Unassembled WGS sequence"/>
</dbReference>
<dbReference type="Pfam" id="PF18928">
    <property type="entry name" value="DUF5677"/>
    <property type="match status" value="1"/>
</dbReference>
<dbReference type="EMBL" id="JBFOHK010000004">
    <property type="protein sequence ID" value="MEW9573033.1"/>
    <property type="molecule type" value="Genomic_DNA"/>
</dbReference>
<evidence type="ECO:0000313" key="1">
    <source>
        <dbReference type="EMBL" id="MEW9573033.1"/>
    </source>
</evidence>
<dbReference type="InterPro" id="IPR043733">
    <property type="entry name" value="DUF5677"/>
</dbReference>
<proteinExistence type="predicted"/>
<name>A0ABV3QGQ9_9GAMM</name>
<reference evidence="1 2" key="1">
    <citation type="submission" date="2024-06" db="EMBL/GenBank/DDBJ databases">
        <authorList>
            <person name="Woo H."/>
        </authorList>
    </citation>
    <scope>NUCLEOTIDE SEQUENCE [LARGE SCALE GENOMIC DNA]</scope>
    <source>
        <strain evidence="1 2">Si-c</strain>
    </source>
</reference>
<gene>
    <name evidence="1" type="ORF">ABQJ54_14850</name>
</gene>
<sequence>MRPLLLFKSLPSIKRWEAALQNVPSDEDGAALAEAIAKCLDHQSQQSTDIRWLTLVFKIGMGRAQFPGEMINDLRKYMELESEAEEMRVIRPSIRAAEMAFRMISPSADDVESPWCKSFWQESLQKSDCIPDERGADVLPVDMERLQSAWFEKQYELVERFLRLQSTTGLDARIDAVFGIALFAGNVLLEVMVGSNRTGISGRLLLRSLTECRITLAFLAAKDDAALWMRYRSYGVGQAKLALLKFDELDKCPKFLSEESLAVVANEDASEEFVAVDLGHWCNADLRKMAEFADVKDEYDAFYGWSSTFVHGGWAAVRDASLAVCMNPLHRLHRVPRGVQRRLEDVLEDAIFLFNRICAQVDGIYAGSSVDLMIFEPTPSSGVDVDMGQSA</sequence>
<organism evidence="1 2">
    <name type="scientific">Rhodanobacter lycopersici</name>
    <dbReference type="NCBI Taxonomy" id="3162487"/>
    <lineage>
        <taxon>Bacteria</taxon>
        <taxon>Pseudomonadati</taxon>
        <taxon>Pseudomonadota</taxon>
        <taxon>Gammaproteobacteria</taxon>
        <taxon>Lysobacterales</taxon>
        <taxon>Rhodanobacteraceae</taxon>
        <taxon>Rhodanobacter</taxon>
    </lineage>
</organism>
<comment type="caution">
    <text evidence="1">The sequence shown here is derived from an EMBL/GenBank/DDBJ whole genome shotgun (WGS) entry which is preliminary data.</text>
</comment>